<evidence type="ECO:0000313" key="3">
    <source>
        <dbReference type="EMBL" id="EDK43823.1"/>
    </source>
</evidence>
<dbReference type="Pfam" id="PF08325">
    <property type="entry name" value="WLM"/>
    <property type="match status" value="1"/>
</dbReference>
<dbReference type="GO" id="GO:0008237">
    <property type="term" value="F:metallopeptidase activity"/>
    <property type="evidence" value="ECO:0007669"/>
    <property type="project" value="TreeGrafter"/>
</dbReference>
<dbReference type="EMBL" id="CH981525">
    <property type="protein sequence ID" value="EDK43823.1"/>
    <property type="molecule type" value="Genomic_DNA"/>
</dbReference>
<feature type="domain" description="WLM" evidence="2">
    <location>
        <begin position="14"/>
        <end position="214"/>
    </location>
</feature>
<reference evidence="3 4" key="1">
    <citation type="journal article" date="2009" name="Nature">
        <title>Evolution of pathogenicity and sexual reproduction in eight Candida genomes.</title>
        <authorList>
            <person name="Butler G."/>
            <person name="Rasmussen M.D."/>
            <person name="Lin M.F."/>
            <person name="Santos M.A."/>
            <person name="Sakthikumar S."/>
            <person name="Munro C.A."/>
            <person name="Rheinbay E."/>
            <person name="Grabherr M."/>
            <person name="Forche A."/>
            <person name="Reedy J.L."/>
            <person name="Agrafioti I."/>
            <person name="Arnaud M.B."/>
            <person name="Bates S."/>
            <person name="Brown A.J."/>
            <person name="Brunke S."/>
            <person name="Costanzo M.C."/>
            <person name="Fitzpatrick D.A."/>
            <person name="de Groot P.W."/>
            <person name="Harris D."/>
            <person name="Hoyer L.L."/>
            <person name="Hube B."/>
            <person name="Klis F.M."/>
            <person name="Kodira C."/>
            <person name="Lennard N."/>
            <person name="Logue M.E."/>
            <person name="Martin R."/>
            <person name="Neiman A.M."/>
            <person name="Nikolaou E."/>
            <person name="Quail M.A."/>
            <person name="Quinn J."/>
            <person name="Santos M.C."/>
            <person name="Schmitzberger F.F."/>
            <person name="Sherlock G."/>
            <person name="Shah P."/>
            <person name="Silverstein K.A."/>
            <person name="Skrzypek M.S."/>
            <person name="Soll D."/>
            <person name="Staggs R."/>
            <person name="Stansfield I."/>
            <person name="Stumpf M.P."/>
            <person name="Sudbery P.E."/>
            <person name="Srikantha T."/>
            <person name="Zeng Q."/>
            <person name="Berman J."/>
            <person name="Berriman M."/>
            <person name="Heitman J."/>
            <person name="Gow N.A."/>
            <person name="Lorenz M.C."/>
            <person name="Birren B.W."/>
            <person name="Kellis M."/>
            <person name="Cuomo C.A."/>
        </authorList>
    </citation>
    <scope>NUCLEOTIDE SEQUENCE [LARGE SCALE GENOMIC DNA]</scope>
    <source>
        <strain evidence="4">ATCC 11503 / BCRC 21390 / CBS 2605 / JCM 1781 / NBRC 1676 / NRRL YB-4239</strain>
    </source>
</reference>
<dbReference type="PANTHER" id="PTHR46622:SF1">
    <property type="entry name" value="DNA-DEPENDENT METALLOPROTEASE WSS1"/>
    <property type="match status" value="1"/>
</dbReference>
<dbReference type="InParanoid" id="A5DXB5"/>
<dbReference type="InterPro" id="IPR053000">
    <property type="entry name" value="WSS1-like_metalloprotease"/>
</dbReference>
<evidence type="ECO:0000313" key="4">
    <source>
        <dbReference type="Proteomes" id="UP000001996"/>
    </source>
</evidence>
<dbReference type="PANTHER" id="PTHR46622">
    <property type="entry name" value="DNA-DEPENDENT METALLOPROTEASE WSS1"/>
    <property type="match status" value="1"/>
</dbReference>
<dbReference type="eggNOG" id="KOG4842">
    <property type="taxonomic scope" value="Eukaryota"/>
</dbReference>
<feature type="compositionally biased region" description="Basic and acidic residues" evidence="1">
    <location>
        <begin position="206"/>
        <end position="215"/>
    </location>
</feature>
<dbReference type="HOGENOM" id="CLU_023057_3_0_1"/>
<dbReference type="PROSITE" id="PS51397">
    <property type="entry name" value="WLM"/>
    <property type="match status" value="1"/>
</dbReference>
<dbReference type="FunCoup" id="A5DXB5">
    <property type="interactions" value="71"/>
</dbReference>
<evidence type="ECO:0000256" key="1">
    <source>
        <dbReference type="SAM" id="MobiDB-lite"/>
    </source>
</evidence>
<dbReference type="GO" id="GO:0006281">
    <property type="term" value="P:DNA repair"/>
    <property type="evidence" value="ECO:0007669"/>
    <property type="project" value="TreeGrafter"/>
</dbReference>
<gene>
    <name evidence="3" type="ORF">LELG_02002</name>
</gene>
<dbReference type="KEGG" id="lel:PVL30_001976"/>
<feature type="compositionally biased region" description="Basic and acidic residues" evidence="1">
    <location>
        <begin position="241"/>
        <end position="257"/>
    </location>
</feature>
<dbReference type="AlphaFoldDB" id="A5DXB5"/>
<sequence>MVKKGRGSFPVKKINRPSPVANIAKIGSLMRYPDCEYANSLLHDAVKELAPLIHEYGFKVGLVCEMFPKSPNLLGLNVNKGQKIMLRLRYHHNDRLFLPMCDIIGTFLHELTHNVYGPHDKQFYDYLNKLERRYEELKYGNSVSQYICEENTLGRGALTNGIVDVRAKRLAIMNKPKFQSESHRLGSEDKVKKPSRNFTNIRQAMHEAAQRRLQDSKSCSSVKRDQGDEPLDQELQIIDLDENKNGGDESKRSEGIMRSDGIVGSDESNENEGEIRVIVKDTVRKETLSSSILRLENLLVKNVEPLDGEHSSSVIDLTKENDNVLISSEEIIVID</sequence>
<dbReference type="STRING" id="379508.A5DXB5"/>
<name>A5DXB5_LODEL</name>
<dbReference type="GeneID" id="5234069"/>
<dbReference type="OrthoDB" id="49605at2759"/>
<protein>
    <recommendedName>
        <fullName evidence="2">WLM domain-containing protein</fullName>
    </recommendedName>
</protein>
<feature type="region of interest" description="Disordered" evidence="1">
    <location>
        <begin position="206"/>
        <end position="271"/>
    </location>
</feature>
<dbReference type="Proteomes" id="UP000001996">
    <property type="component" value="Unassembled WGS sequence"/>
</dbReference>
<dbReference type="GO" id="GO:0005634">
    <property type="term" value="C:nucleus"/>
    <property type="evidence" value="ECO:0007669"/>
    <property type="project" value="TreeGrafter"/>
</dbReference>
<evidence type="ECO:0000259" key="2">
    <source>
        <dbReference type="PROSITE" id="PS51397"/>
    </source>
</evidence>
<organism evidence="3 4">
    <name type="scientific">Lodderomyces elongisporus (strain ATCC 11503 / CBS 2605 / JCM 1781 / NBRC 1676 / NRRL YB-4239)</name>
    <name type="common">Yeast</name>
    <name type="synonym">Saccharomyces elongisporus</name>
    <dbReference type="NCBI Taxonomy" id="379508"/>
    <lineage>
        <taxon>Eukaryota</taxon>
        <taxon>Fungi</taxon>
        <taxon>Dikarya</taxon>
        <taxon>Ascomycota</taxon>
        <taxon>Saccharomycotina</taxon>
        <taxon>Pichiomycetes</taxon>
        <taxon>Debaryomycetaceae</taxon>
        <taxon>Candida/Lodderomyces clade</taxon>
        <taxon>Lodderomyces</taxon>
    </lineage>
</organism>
<dbReference type="VEuPathDB" id="FungiDB:LELG_02002"/>
<keyword evidence="4" id="KW-1185">Reference proteome</keyword>
<accession>A5DXB5</accession>
<proteinExistence type="predicted"/>
<dbReference type="InterPro" id="IPR013536">
    <property type="entry name" value="WLM_dom"/>
</dbReference>
<dbReference type="OMA" id="LTHNLHG"/>